<dbReference type="Proteomes" id="UP000027583">
    <property type="component" value="Unassembled WGS sequence"/>
</dbReference>
<dbReference type="Pfam" id="PF21722">
    <property type="entry name" value="Gly_rich_2"/>
    <property type="match status" value="1"/>
</dbReference>
<gene>
    <name evidence="2" type="ORF">ASAP_2805</name>
</gene>
<comment type="caution">
    <text evidence="2">The sequence shown here is derived from an EMBL/GenBank/DDBJ whole genome shotgun (WGS) entry which is preliminary data.</text>
</comment>
<evidence type="ECO:0000313" key="3">
    <source>
        <dbReference type="Proteomes" id="UP000027583"/>
    </source>
</evidence>
<name>A0A060QIS7_9PROT</name>
<reference evidence="2 3" key="1">
    <citation type="journal article" date="2014" name="Genome Biol. Evol.">
        <title>Acetic acid bacteria genomes reveal functional traits for adaptation to life in insect guts.</title>
        <authorList>
            <person name="Chouaia B."/>
            <person name="Gaiarsa S."/>
            <person name="Crotti E."/>
            <person name="Comandatore F."/>
            <person name="Degli Esposti M."/>
            <person name="Ricci I."/>
            <person name="Alma A."/>
            <person name="Favia G."/>
            <person name="Bandi C."/>
            <person name="Daffonchio D."/>
        </authorList>
    </citation>
    <scope>NUCLEOTIDE SEQUENCE [LARGE SCALE GENOMIC DNA]</scope>
    <source>
        <strain evidence="2 3">SF2.1</strain>
    </source>
</reference>
<protein>
    <recommendedName>
        <fullName evidence="1">Glycine-rich domain-containing protein</fullName>
    </recommendedName>
</protein>
<sequence>MDRPIIYSGAVPFDTDLLRLGRYVKEGVGRLAEILLGSQTVMASGLACVVSLSDLSVSVGPGTIIAPYALDGSHIGSVSAGLAAAPAIVPSLFYNDEVQHIPVSLTGATLTLFAICSEQDDSPDVLPFYNADQPDQTMAGPDNRGKALPTRRTGRIAFVMASDPPAVADAVVVPLYEVTIPAGAQTLSGVVAQPGAAFMPHLTQFATMDFAQQVSQPYAVCATSGLLTIPDWAKQVELRLIGAGGGGASCSVISPDAGAFSGAGGGAGGDAWGIYALDPARDSTLSVTIGLGGGPDQKGGPSYVTYGGQPLLSADGGAAGYFSAARNSCGGSGGGAAGGILWNQNGGAGSDGQFGNLVFAGNGADGPWGGGGKAGALLGLTATKYGAGGGGAYMARQAGEVTAGGRGFQGCLIYRFLY</sequence>
<evidence type="ECO:0000313" key="2">
    <source>
        <dbReference type="EMBL" id="CDG40850.1"/>
    </source>
</evidence>
<dbReference type="eggNOG" id="ENOG5030MCA">
    <property type="taxonomic scope" value="Bacteria"/>
</dbReference>
<feature type="domain" description="Glycine-rich" evidence="1">
    <location>
        <begin position="227"/>
        <end position="416"/>
    </location>
</feature>
<proteinExistence type="predicted"/>
<dbReference type="EMBL" id="CBLX010000024">
    <property type="protein sequence ID" value="CDG40850.1"/>
    <property type="molecule type" value="Genomic_DNA"/>
</dbReference>
<dbReference type="InterPro" id="IPR049304">
    <property type="entry name" value="Gly_rich_dom"/>
</dbReference>
<organism evidence="2 3">
    <name type="scientific">Asaia bogorensis</name>
    <dbReference type="NCBI Taxonomy" id="91915"/>
    <lineage>
        <taxon>Bacteria</taxon>
        <taxon>Pseudomonadati</taxon>
        <taxon>Pseudomonadota</taxon>
        <taxon>Alphaproteobacteria</taxon>
        <taxon>Acetobacterales</taxon>
        <taxon>Acetobacteraceae</taxon>
        <taxon>Asaia</taxon>
    </lineage>
</organism>
<reference evidence="2 3" key="2">
    <citation type="journal article" date="2014" name="PLoS ONE">
        <title>Evolution of mitochondria reconstructed from the energy metabolism of living bacteria.</title>
        <authorList>
            <person name="Degli Esposti M."/>
            <person name="Chouaia B."/>
            <person name="Comandatore F."/>
            <person name="Crotti E."/>
            <person name="Sassera D."/>
            <person name="Lievens P.M."/>
            <person name="Daffonchio D."/>
            <person name="Bandi C."/>
        </authorList>
    </citation>
    <scope>NUCLEOTIDE SEQUENCE [LARGE SCALE GENOMIC DNA]</scope>
    <source>
        <strain evidence="2 3">SF2.1</strain>
    </source>
</reference>
<dbReference type="AlphaFoldDB" id="A0A060QIS7"/>
<dbReference type="RefSeq" id="WP_023979331.1">
    <property type="nucleotide sequence ID" value="NZ_CBLX010000024.1"/>
</dbReference>
<evidence type="ECO:0000259" key="1">
    <source>
        <dbReference type="Pfam" id="PF21722"/>
    </source>
</evidence>
<accession>A0A060QIS7</accession>